<dbReference type="OrthoDB" id="9830925at2"/>
<organism evidence="3 4">
    <name type="scientific">Polyangium fumosum</name>
    <dbReference type="NCBI Taxonomy" id="889272"/>
    <lineage>
        <taxon>Bacteria</taxon>
        <taxon>Pseudomonadati</taxon>
        <taxon>Myxococcota</taxon>
        <taxon>Polyangia</taxon>
        <taxon>Polyangiales</taxon>
        <taxon>Polyangiaceae</taxon>
        <taxon>Polyangium</taxon>
    </lineage>
</organism>
<gene>
    <name evidence="3" type="ORF">E8A74_24500</name>
</gene>
<feature type="compositionally biased region" description="Basic and acidic residues" evidence="1">
    <location>
        <begin position="20"/>
        <end position="32"/>
    </location>
</feature>
<protein>
    <submittedName>
        <fullName evidence="3">Uncharacterized protein</fullName>
    </submittedName>
</protein>
<dbReference type="Proteomes" id="UP000309215">
    <property type="component" value="Unassembled WGS sequence"/>
</dbReference>
<keyword evidence="2" id="KW-1133">Transmembrane helix</keyword>
<dbReference type="EMBL" id="SSMQ01000026">
    <property type="protein sequence ID" value="TKD04010.1"/>
    <property type="molecule type" value="Genomic_DNA"/>
</dbReference>
<reference evidence="3 4" key="1">
    <citation type="submission" date="2019-04" db="EMBL/GenBank/DDBJ databases">
        <authorList>
            <person name="Li Y."/>
            <person name="Wang J."/>
        </authorList>
    </citation>
    <scope>NUCLEOTIDE SEQUENCE [LARGE SCALE GENOMIC DNA]</scope>
    <source>
        <strain evidence="3 4">DSM 14668</strain>
    </source>
</reference>
<feature type="region of interest" description="Disordered" evidence="1">
    <location>
        <begin position="1"/>
        <end position="44"/>
    </location>
</feature>
<keyword evidence="2" id="KW-0812">Transmembrane</keyword>
<sequence>MAMRDLRQARPDAGELDEQGPERRAGGPDLRHARPPVPRHHDCEMNPRTRSDAACLLYPQVLRPASPGRSGRGGNPMKQAFVRKMRVFPAIIGTAFLVLFLLIPAGSALALPRVGQPVRRVVVEDPDGRVMDLGFPRPKPTLILYEDRKSAAQNRALKDELNKLADTKAEAKQIQFVAIADTSDYRAWPLRGFAERSVRKKAVEVGQTIYCDWDGAFRKTYALRRGVSSVVLVGKDGRVEYAAEGKLDAPARSKLFALLWAQVR</sequence>
<evidence type="ECO:0000256" key="1">
    <source>
        <dbReference type="SAM" id="MobiDB-lite"/>
    </source>
</evidence>
<evidence type="ECO:0000313" key="4">
    <source>
        <dbReference type="Proteomes" id="UP000309215"/>
    </source>
</evidence>
<keyword evidence="4" id="KW-1185">Reference proteome</keyword>
<evidence type="ECO:0000256" key="2">
    <source>
        <dbReference type="SAM" id="Phobius"/>
    </source>
</evidence>
<dbReference type="AlphaFoldDB" id="A0A4U1J8R0"/>
<keyword evidence="2" id="KW-0472">Membrane</keyword>
<feature type="compositionally biased region" description="Basic and acidic residues" evidence="1">
    <location>
        <begin position="1"/>
        <end position="13"/>
    </location>
</feature>
<accession>A0A4U1J8R0</accession>
<comment type="caution">
    <text evidence="3">The sequence shown here is derived from an EMBL/GenBank/DDBJ whole genome shotgun (WGS) entry which is preliminary data.</text>
</comment>
<proteinExistence type="predicted"/>
<feature type="transmembrane region" description="Helical" evidence="2">
    <location>
        <begin position="87"/>
        <end position="111"/>
    </location>
</feature>
<name>A0A4U1J8R0_9BACT</name>
<dbReference type="Gene3D" id="3.40.30.10">
    <property type="entry name" value="Glutaredoxin"/>
    <property type="match status" value="1"/>
</dbReference>
<evidence type="ECO:0000313" key="3">
    <source>
        <dbReference type="EMBL" id="TKD04010.1"/>
    </source>
</evidence>